<sequence length="55" mass="6479">MARKDKKNRTCKCCGKTLSTSQKLRQHYTSNKILCKLFNLEIEENSESEYYTADE</sequence>
<dbReference type="EMBL" id="CAJVPK010002781">
    <property type="protein sequence ID" value="CAG8618596.1"/>
    <property type="molecule type" value="Genomic_DNA"/>
</dbReference>
<dbReference type="OrthoDB" id="2433375at2759"/>
<protein>
    <submittedName>
        <fullName evidence="1">10929_t:CDS:1</fullName>
    </submittedName>
</protein>
<evidence type="ECO:0000313" key="2">
    <source>
        <dbReference type="Proteomes" id="UP000789706"/>
    </source>
</evidence>
<evidence type="ECO:0000313" key="1">
    <source>
        <dbReference type="EMBL" id="CAG8618596.1"/>
    </source>
</evidence>
<dbReference type="AlphaFoldDB" id="A0A9N9CXV9"/>
<name>A0A9N9CXV9_9GLOM</name>
<gene>
    <name evidence="1" type="ORF">DEBURN_LOCUS10274</name>
</gene>
<keyword evidence="2" id="KW-1185">Reference proteome</keyword>
<dbReference type="Proteomes" id="UP000789706">
    <property type="component" value="Unassembled WGS sequence"/>
</dbReference>
<comment type="caution">
    <text evidence="1">The sequence shown here is derived from an EMBL/GenBank/DDBJ whole genome shotgun (WGS) entry which is preliminary data.</text>
</comment>
<organism evidence="1 2">
    <name type="scientific">Diversispora eburnea</name>
    <dbReference type="NCBI Taxonomy" id="1213867"/>
    <lineage>
        <taxon>Eukaryota</taxon>
        <taxon>Fungi</taxon>
        <taxon>Fungi incertae sedis</taxon>
        <taxon>Mucoromycota</taxon>
        <taxon>Glomeromycotina</taxon>
        <taxon>Glomeromycetes</taxon>
        <taxon>Diversisporales</taxon>
        <taxon>Diversisporaceae</taxon>
        <taxon>Diversispora</taxon>
    </lineage>
</organism>
<proteinExistence type="predicted"/>
<reference evidence="1" key="1">
    <citation type="submission" date="2021-06" db="EMBL/GenBank/DDBJ databases">
        <authorList>
            <person name="Kallberg Y."/>
            <person name="Tangrot J."/>
            <person name="Rosling A."/>
        </authorList>
    </citation>
    <scope>NUCLEOTIDE SEQUENCE</scope>
    <source>
        <strain evidence="1">AZ414A</strain>
    </source>
</reference>
<feature type="non-terminal residue" evidence="1">
    <location>
        <position position="55"/>
    </location>
</feature>
<accession>A0A9N9CXV9</accession>